<dbReference type="Proteomes" id="UP000005038">
    <property type="component" value="Unassembled WGS sequence"/>
</dbReference>
<protein>
    <recommendedName>
        <fullName evidence="3">NurA domain-containing protein</fullName>
    </recommendedName>
</protein>
<comment type="caution">
    <text evidence="1">The sequence shown here is derived from an EMBL/GenBank/DDBJ whole genome shotgun (WGS) entry which is preliminary data.</text>
</comment>
<organism evidence="1 2">
    <name type="scientific">Gordonia otitidis (strain DSM 44809 / CCUG 52243 / JCM 12355 / NBRC 100426 / IFM 10032)</name>
    <dbReference type="NCBI Taxonomy" id="1108044"/>
    <lineage>
        <taxon>Bacteria</taxon>
        <taxon>Bacillati</taxon>
        <taxon>Actinomycetota</taxon>
        <taxon>Actinomycetes</taxon>
        <taxon>Mycobacteriales</taxon>
        <taxon>Gordoniaceae</taxon>
        <taxon>Gordonia</taxon>
    </lineage>
</organism>
<sequence length="354" mass="38472">MHFSSTVAIAECLLGESVEREPIIERIRDNLRATNGFHLVPTETAVAASDRPAAVCVDGAVISSQTDTLLWVAVAATTSDGSIEHQAAAATPTGSHGEAVRSGAMAAAELLVAVHTADQVGHVWMDGSLRTPLIALAASLSAVPEEAADAWARTLRDAHIVDLVGGYIELAYQGRVSALPKQDTVSVFAREWSELVDGADAQWLRLQRDRTLVADLLTPGMFLAPRAAPELNVLPTPDSPHRALRQLQEDLADVLTWWREVPTSVTYVMPRHLHRPIKVELVCDADTVPHERAAAMATTVDRLCRGPVMLEPRHQWEADHRAKRLVAVVDMNLRATVAASFGERRPDAVRGYRT</sequence>
<name>H5TS55_GORO1</name>
<dbReference type="EMBL" id="BAFB01000206">
    <property type="protein sequence ID" value="GAB36313.1"/>
    <property type="molecule type" value="Genomic_DNA"/>
</dbReference>
<dbReference type="AlphaFoldDB" id="H5TS55"/>
<reference evidence="1" key="1">
    <citation type="submission" date="2012-02" db="EMBL/GenBank/DDBJ databases">
        <title>Whole genome shotgun sequence of Gordonia otitidis NBRC 100426.</title>
        <authorList>
            <person name="Yoshida I."/>
            <person name="Hosoyama A."/>
            <person name="Tsuchikane K."/>
            <person name="Katsumata H."/>
            <person name="Yamazaki S."/>
            <person name="Fujita N."/>
        </authorList>
    </citation>
    <scope>NUCLEOTIDE SEQUENCE [LARGE SCALE GENOMIC DNA]</scope>
    <source>
        <strain evidence="1">NBRC 100426</strain>
    </source>
</reference>
<proteinExistence type="predicted"/>
<keyword evidence="2" id="KW-1185">Reference proteome</keyword>
<evidence type="ECO:0000313" key="2">
    <source>
        <dbReference type="Proteomes" id="UP000005038"/>
    </source>
</evidence>
<evidence type="ECO:0000313" key="1">
    <source>
        <dbReference type="EMBL" id="GAB36313.1"/>
    </source>
</evidence>
<evidence type="ECO:0008006" key="3">
    <source>
        <dbReference type="Google" id="ProtNLM"/>
    </source>
</evidence>
<gene>
    <name evidence="1" type="ORF">GOOTI_206_00460</name>
</gene>
<accession>H5TS55</accession>